<dbReference type="SUPFAM" id="SSF53795">
    <property type="entry name" value="PEP carboxykinase-like"/>
    <property type="match status" value="1"/>
</dbReference>
<dbReference type="InParanoid" id="A0A165N322"/>
<keyword evidence="3" id="KW-1185">Reference proteome</keyword>
<dbReference type="AlphaFoldDB" id="A0A165N322"/>
<protein>
    <submittedName>
        <fullName evidence="2">Uncharacterized protein</fullName>
    </submittedName>
</protein>
<reference evidence="2 3" key="1">
    <citation type="journal article" date="2016" name="Mol. Biol. Evol.">
        <title>Comparative Genomics of Early-Diverging Mushroom-Forming Fungi Provides Insights into the Origins of Lignocellulose Decay Capabilities.</title>
        <authorList>
            <person name="Nagy L.G."/>
            <person name="Riley R."/>
            <person name="Tritt A."/>
            <person name="Adam C."/>
            <person name="Daum C."/>
            <person name="Floudas D."/>
            <person name="Sun H."/>
            <person name="Yadav J.S."/>
            <person name="Pangilinan J."/>
            <person name="Larsson K.H."/>
            <person name="Matsuura K."/>
            <person name="Barry K."/>
            <person name="Labutti K."/>
            <person name="Kuo R."/>
            <person name="Ohm R.A."/>
            <person name="Bhattacharya S.S."/>
            <person name="Shirouzu T."/>
            <person name="Yoshinaga Y."/>
            <person name="Martin F.M."/>
            <person name="Grigoriev I.V."/>
            <person name="Hibbett D.S."/>
        </authorList>
    </citation>
    <scope>NUCLEOTIDE SEQUENCE [LARGE SCALE GENOMIC DNA]</scope>
    <source>
        <strain evidence="2 3">HHB12029</strain>
    </source>
</reference>
<feature type="region of interest" description="Disordered" evidence="1">
    <location>
        <begin position="1"/>
        <end position="32"/>
    </location>
</feature>
<proteinExistence type="predicted"/>
<evidence type="ECO:0000256" key="1">
    <source>
        <dbReference type="SAM" id="MobiDB-lite"/>
    </source>
</evidence>
<evidence type="ECO:0000313" key="2">
    <source>
        <dbReference type="EMBL" id="KZW00136.1"/>
    </source>
</evidence>
<organism evidence="2 3">
    <name type="scientific">Exidia glandulosa HHB12029</name>
    <dbReference type="NCBI Taxonomy" id="1314781"/>
    <lineage>
        <taxon>Eukaryota</taxon>
        <taxon>Fungi</taxon>
        <taxon>Dikarya</taxon>
        <taxon>Basidiomycota</taxon>
        <taxon>Agaricomycotina</taxon>
        <taxon>Agaricomycetes</taxon>
        <taxon>Auriculariales</taxon>
        <taxon>Exidiaceae</taxon>
        <taxon>Exidia</taxon>
    </lineage>
</organism>
<feature type="compositionally biased region" description="Basic residues" evidence="1">
    <location>
        <begin position="1"/>
        <end position="13"/>
    </location>
</feature>
<dbReference type="Proteomes" id="UP000077266">
    <property type="component" value="Unassembled WGS sequence"/>
</dbReference>
<sequence>MESKPLKARRKTRTPPASSTSPPPSGTPSASASSVLLPFQIDMIRSILAHPDDMMSIGRKSESLYFNLRPSDAPYPPPDFRTGKRWESSVDALYKAAASQPPDALLINIQIQTLAEKFRQLAQPLSEPLNGKRKIAKDESGDEGGFEPAEVCDSEERAFLERMSGRDIPVSTSSGSNAKRPRISIPYVQFDDVRTSEKFEKFIAVLRENMQDYHDGKKQLPEWDPPQSWITSKTGTYQRFTDIVKVPRVPFRATGTPLPDLSLLWLDRSDDLDPGIQERVEEVCGGQPIVHLLGPSGNGKSRILYQIARQTWNILVSCGHDIVQHPYCSADVLAVLRLLNCGSHTIPATHITFEPYVVLNRSIRASHTPSEAEVKRVLEDWGNNELIAYHMFDLVILARLMVLDVFLGVWKPAILTDVDRPVPQRDQSSSEARAEARAMHLWAILQICPTLLDGEDIFESTIQQLFHVHPDSLAHEIKSITQRWRHHHFLIDKLLVDEVQTIASKWETAFGPNVLDTGLPEVASNLPSLARPLLGPFLRRLRTHFPRHSQLIVAGTKLSSTLVDAAILYGSAKPTTTAIAHTAFGGHFSETAVAQLLEKFFGAPASPLTPGGAAGDPVSLMETLSPSLRRDVYFWLPGRCGTGTLSLLAINSYSHIDTGFQWSSLPLCLH</sequence>
<accession>A0A165N322</accession>
<gene>
    <name evidence="2" type="ORF">EXIGLDRAFT_176891</name>
</gene>
<name>A0A165N322_EXIGL</name>
<dbReference type="OrthoDB" id="2393824at2759"/>
<evidence type="ECO:0000313" key="3">
    <source>
        <dbReference type="Proteomes" id="UP000077266"/>
    </source>
</evidence>
<dbReference type="EMBL" id="KV425903">
    <property type="protein sequence ID" value="KZW00136.1"/>
    <property type="molecule type" value="Genomic_DNA"/>
</dbReference>